<dbReference type="InterPro" id="IPR001387">
    <property type="entry name" value="Cro/C1-type_HTH"/>
</dbReference>
<evidence type="ECO:0000256" key="1">
    <source>
        <dbReference type="ARBA" id="ARBA00023125"/>
    </source>
</evidence>
<sequence length="206" mass="21664">MKPHDMPPIGARIRARRAGRGLTLRGLAREIGVSASLISQIETDKAQPSVSTLYAISSALGVGVEDLMTMAGDGHPQGGTGPEDAESSVVRRVGPVVTPEDRESITLDSGVSWQLLGQVPGVPVEFLLVTYAPGGASSSTGLLMRHTGTEYGYLLHGELVLTLGFEERRLAPGDAVCFESATPHAYRNEGDQPAVGVWFVREGGTG</sequence>
<dbReference type="Proteomes" id="UP000683575">
    <property type="component" value="Chromosome"/>
</dbReference>
<dbReference type="EMBL" id="CP077062">
    <property type="protein sequence ID" value="QWZ09917.1"/>
    <property type="molecule type" value="Genomic_DNA"/>
</dbReference>
<dbReference type="GO" id="GO:0003677">
    <property type="term" value="F:DNA binding"/>
    <property type="evidence" value="ECO:0007669"/>
    <property type="project" value="UniProtKB-KW"/>
</dbReference>
<dbReference type="GO" id="GO:0005829">
    <property type="term" value="C:cytosol"/>
    <property type="evidence" value="ECO:0007669"/>
    <property type="project" value="TreeGrafter"/>
</dbReference>
<dbReference type="AlphaFoldDB" id="A0A975T1M3"/>
<keyword evidence="4" id="KW-1185">Reference proteome</keyword>
<organism evidence="3 4">
    <name type="scientific">Nocardioides panacis</name>
    <dbReference type="NCBI Taxonomy" id="2849501"/>
    <lineage>
        <taxon>Bacteria</taxon>
        <taxon>Bacillati</taxon>
        <taxon>Actinomycetota</taxon>
        <taxon>Actinomycetes</taxon>
        <taxon>Propionibacteriales</taxon>
        <taxon>Nocardioidaceae</taxon>
        <taxon>Nocardioides</taxon>
    </lineage>
</organism>
<dbReference type="PROSITE" id="PS50943">
    <property type="entry name" value="HTH_CROC1"/>
    <property type="match status" value="1"/>
</dbReference>
<evidence type="ECO:0000259" key="2">
    <source>
        <dbReference type="PROSITE" id="PS50943"/>
    </source>
</evidence>
<accession>A0A975T1M3</accession>
<dbReference type="PANTHER" id="PTHR46797:SF1">
    <property type="entry name" value="METHYLPHOSPHONATE SYNTHASE"/>
    <property type="match status" value="1"/>
</dbReference>
<protein>
    <submittedName>
        <fullName evidence="3">Cupin domain-containing protein</fullName>
    </submittedName>
</protein>
<dbReference type="Pfam" id="PF01381">
    <property type="entry name" value="HTH_3"/>
    <property type="match status" value="1"/>
</dbReference>
<dbReference type="InterPro" id="IPR050807">
    <property type="entry name" value="TransReg_Diox_bact_type"/>
</dbReference>
<dbReference type="InterPro" id="IPR013096">
    <property type="entry name" value="Cupin_2"/>
</dbReference>
<dbReference type="CDD" id="cd02209">
    <property type="entry name" value="cupin_XRE_C"/>
    <property type="match status" value="1"/>
</dbReference>
<dbReference type="CDD" id="cd00093">
    <property type="entry name" value="HTH_XRE"/>
    <property type="match status" value="1"/>
</dbReference>
<dbReference type="KEGG" id="nps:KRR39_09400"/>
<proteinExistence type="predicted"/>
<evidence type="ECO:0000313" key="4">
    <source>
        <dbReference type="Proteomes" id="UP000683575"/>
    </source>
</evidence>
<dbReference type="GO" id="GO:0003700">
    <property type="term" value="F:DNA-binding transcription factor activity"/>
    <property type="evidence" value="ECO:0007669"/>
    <property type="project" value="TreeGrafter"/>
</dbReference>
<dbReference type="PANTHER" id="PTHR46797">
    <property type="entry name" value="HTH-TYPE TRANSCRIPTIONAL REGULATOR"/>
    <property type="match status" value="1"/>
</dbReference>
<keyword evidence="1" id="KW-0238">DNA-binding</keyword>
<name>A0A975T1M3_9ACTN</name>
<evidence type="ECO:0000313" key="3">
    <source>
        <dbReference type="EMBL" id="QWZ09917.1"/>
    </source>
</evidence>
<feature type="domain" description="HTH cro/C1-type" evidence="2">
    <location>
        <begin position="13"/>
        <end position="67"/>
    </location>
</feature>
<reference evidence="3" key="1">
    <citation type="submission" date="2021-06" db="EMBL/GenBank/DDBJ databases">
        <title>Complete genome sequence of Nocardioides sp. G188.</title>
        <authorList>
            <person name="Im W.-T."/>
        </authorList>
    </citation>
    <scope>NUCLEOTIDE SEQUENCE</scope>
    <source>
        <strain evidence="3">G188</strain>
    </source>
</reference>
<dbReference type="RefSeq" id="WP_216941763.1">
    <property type="nucleotide sequence ID" value="NZ_CP077062.1"/>
</dbReference>
<dbReference type="SMART" id="SM00530">
    <property type="entry name" value="HTH_XRE"/>
    <property type="match status" value="1"/>
</dbReference>
<gene>
    <name evidence="3" type="ORF">KRR39_09400</name>
</gene>
<dbReference type="Pfam" id="PF07883">
    <property type="entry name" value="Cupin_2"/>
    <property type="match status" value="1"/>
</dbReference>